<dbReference type="Proteomes" id="UP000825935">
    <property type="component" value="Chromosome 25"/>
</dbReference>
<keyword evidence="4" id="KW-1185">Reference proteome</keyword>
<evidence type="ECO:0000259" key="2">
    <source>
        <dbReference type="Pfam" id="PF13251"/>
    </source>
</evidence>
<gene>
    <name evidence="3" type="ORF">KP509_25G047800</name>
</gene>
<evidence type="ECO:0000256" key="1">
    <source>
        <dbReference type="SAM" id="MobiDB-lite"/>
    </source>
</evidence>
<dbReference type="AlphaFoldDB" id="A0A8T2RSV1"/>
<dbReference type="InterPro" id="IPR025283">
    <property type="entry name" value="DUF4042"/>
</dbReference>
<organism evidence="3 4">
    <name type="scientific">Ceratopteris richardii</name>
    <name type="common">Triangle waterfern</name>
    <dbReference type="NCBI Taxonomy" id="49495"/>
    <lineage>
        <taxon>Eukaryota</taxon>
        <taxon>Viridiplantae</taxon>
        <taxon>Streptophyta</taxon>
        <taxon>Embryophyta</taxon>
        <taxon>Tracheophyta</taxon>
        <taxon>Polypodiopsida</taxon>
        <taxon>Polypodiidae</taxon>
        <taxon>Polypodiales</taxon>
        <taxon>Pteridineae</taxon>
        <taxon>Pteridaceae</taxon>
        <taxon>Parkerioideae</taxon>
        <taxon>Ceratopteris</taxon>
    </lineage>
</organism>
<reference evidence="3" key="1">
    <citation type="submission" date="2021-08" db="EMBL/GenBank/DDBJ databases">
        <title>WGS assembly of Ceratopteris richardii.</title>
        <authorList>
            <person name="Marchant D.B."/>
            <person name="Chen G."/>
            <person name="Jenkins J."/>
            <person name="Shu S."/>
            <person name="Leebens-Mack J."/>
            <person name="Grimwood J."/>
            <person name="Schmutz J."/>
            <person name="Soltis P."/>
            <person name="Soltis D."/>
            <person name="Chen Z.-H."/>
        </authorList>
    </citation>
    <scope>NUCLEOTIDE SEQUENCE</scope>
    <source>
        <strain evidence="3">Whitten #5841</strain>
        <tissue evidence="3">Leaf</tissue>
    </source>
</reference>
<protein>
    <recommendedName>
        <fullName evidence="2">DUF4042 domain-containing protein</fullName>
    </recommendedName>
</protein>
<feature type="domain" description="DUF4042" evidence="2">
    <location>
        <begin position="297"/>
        <end position="473"/>
    </location>
</feature>
<dbReference type="SUPFAM" id="SSF48371">
    <property type="entry name" value="ARM repeat"/>
    <property type="match status" value="1"/>
</dbReference>
<dbReference type="PANTHER" id="PTHR13366">
    <property type="entry name" value="MALARIA ANTIGEN-RELATED"/>
    <property type="match status" value="1"/>
</dbReference>
<feature type="compositionally biased region" description="Polar residues" evidence="1">
    <location>
        <begin position="250"/>
        <end position="262"/>
    </location>
</feature>
<dbReference type="PANTHER" id="PTHR13366:SF0">
    <property type="entry name" value="HEAT REPEAT-CONTAINING PROTEIN 6"/>
    <property type="match status" value="1"/>
</dbReference>
<dbReference type="OrthoDB" id="422637at2759"/>
<name>A0A8T2RSV1_CERRI</name>
<dbReference type="EMBL" id="CM035430">
    <property type="protein sequence ID" value="KAH7298522.1"/>
    <property type="molecule type" value="Genomic_DNA"/>
</dbReference>
<evidence type="ECO:0000313" key="4">
    <source>
        <dbReference type="Proteomes" id="UP000825935"/>
    </source>
</evidence>
<dbReference type="InterPro" id="IPR016024">
    <property type="entry name" value="ARM-type_fold"/>
</dbReference>
<dbReference type="InterPro" id="IPR052107">
    <property type="entry name" value="HEAT6"/>
</dbReference>
<sequence length="533" mass="58851">MMDMNGLVHSTAAKPSDAVPSLNFVKKFVDSCLGSEIEIEVLEALRERRIQKPTSEALQLLGHAIHDFGDQLPPLDVNRITLILLNIIRHPDIISSNASVPVQNAGCQSKILGLEMLRLTINALSQLVAQALVKISKENWLFMVKIMRELLETLTNGSELIIEWKYSRLYSGVLQCLQNVLTDFKGPIGDNISGMVTSLLNFLDYGWNSSHLVSLTSQRINEALSDTQGKNVRFTQAVYKPPHLRRGTVDKTSSQKIQNTKDGYNGKDVERRVLLSDSDQSDSDGAVGSQDKFKCSKIRALAVLNIQALARAEPKSLHAYWTLLFPTHDIMNRRRLQTSLLNTLLYDPILKVRMAAAATVSVMLESPSRAFIRMAEFKDAGKTGSFTTLSFSLGQVLVQLQRGLTHLALTETNPGLLVASLKALSLFVGSAPFSRLPEEMLPNIVEALQKRVKSLLSSINDQVNSLCMAINCIGCALNSAPPSVHVAHMLSKDSEIIQEGQLLQDLLVCTEAWVPTPVRVEALQVRIILCFFG</sequence>
<proteinExistence type="predicted"/>
<dbReference type="EMBL" id="CM035430">
    <property type="protein sequence ID" value="KAH7298523.1"/>
    <property type="molecule type" value="Genomic_DNA"/>
</dbReference>
<comment type="caution">
    <text evidence="3">The sequence shown here is derived from an EMBL/GenBank/DDBJ whole genome shotgun (WGS) entry which is preliminary data.</text>
</comment>
<feature type="region of interest" description="Disordered" evidence="1">
    <location>
        <begin position="245"/>
        <end position="264"/>
    </location>
</feature>
<dbReference type="Pfam" id="PF13251">
    <property type="entry name" value="DUF4042"/>
    <property type="match status" value="1"/>
</dbReference>
<evidence type="ECO:0000313" key="3">
    <source>
        <dbReference type="EMBL" id="KAH7298523.1"/>
    </source>
</evidence>
<accession>A0A8T2RSV1</accession>